<comment type="similarity">
    <text evidence="1 10">Belongs to the Nth/MutY family.</text>
</comment>
<evidence type="ECO:0000259" key="11">
    <source>
        <dbReference type="SMART" id="SM00478"/>
    </source>
</evidence>
<comment type="catalytic activity">
    <reaction evidence="10">
        <text>2'-deoxyribonucleotide-(2'-deoxyribose 5'-phosphate)-2'-deoxyribonucleotide-DNA = a 3'-end 2'-deoxyribonucleotide-(2,3-dehydro-2,3-deoxyribose 5'-phosphate)-DNA + a 5'-end 5'-phospho-2'-deoxyribonucleoside-DNA + H(+)</text>
        <dbReference type="Rhea" id="RHEA:66592"/>
        <dbReference type="Rhea" id="RHEA-COMP:13180"/>
        <dbReference type="Rhea" id="RHEA-COMP:16897"/>
        <dbReference type="Rhea" id="RHEA-COMP:17067"/>
        <dbReference type="ChEBI" id="CHEBI:15378"/>
        <dbReference type="ChEBI" id="CHEBI:136412"/>
        <dbReference type="ChEBI" id="CHEBI:157695"/>
        <dbReference type="ChEBI" id="CHEBI:167181"/>
        <dbReference type="EC" id="4.2.99.18"/>
    </reaction>
</comment>
<dbReference type="Proteomes" id="UP000263232">
    <property type="component" value="Chromosome"/>
</dbReference>
<comment type="function">
    <text evidence="10">DNA repair enzyme that has both DNA N-glycosylase activity and AP-lyase activity. The DNA N-glycosylase activity releases various damaged pyrimidines from DNA by cleaving the N-glycosidic bond, leaving an AP (apurinic/apyrimidinic) site. The AP-lyase activity cleaves the phosphodiester bond 3' to the AP site by a beta-elimination, leaving a 3'-terminal unsaturated sugar and a product with a terminal 5'-phosphate.</text>
</comment>
<dbReference type="GO" id="GO:0046872">
    <property type="term" value="F:metal ion binding"/>
    <property type="evidence" value="ECO:0007669"/>
    <property type="project" value="UniProtKB-KW"/>
</dbReference>
<keyword evidence="2" id="KW-0004">4Fe-4S</keyword>
<dbReference type="InterPro" id="IPR005759">
    <property type="entry name" value="Nth"/>
</dbReference>
<evidence type="ECO:0000256" key="6">
    <source>
        <dbReference type="ARBA" id="ARBA00023004"/>
    </source>
</evidence>
<keyword evidence="7" id="KW-0411">Iron-sulfur</keyword>
<keyword evidence="10" id="KW-0238">DNA-binding</keyword>
<dbReference type="PROSITE" id="PS01155">
    <property type="entry name" value="ENDONUCLEASE_III_2"/>
    <property type="match status" value="1"/>
</dbReference>
<evidence type="ECO:0000256" key="7">
    <source>
        <dbReference type="ARBA" id="ARBA00023014"/>
    </source>
</evidence>
<dbReference type="GO" id="GO:0051539">
    <property type="term" value="F:4 iron, 4 sulfur cluster binding"/>
    <property type="evidence" value="ECO:0007669"/>
    <property type="project" value="UniProtKB-KW"/>
</dbReference>
<evidence type="ECO:0000256" key="9">
    <source>
        <dbReference type="ARBA" id="ARBA00023295"/>
    </source>
</evidence>
<dbReference type="InterPro" id="IPR000445">
    <property type="entry name" value="HhH_motif"/>
</dbReference>
<keyword evidence="6" id="KW-0408">Iron</keyword>
<dbReference type="PIRSF" id="PIRSF001435">
    <property type="entry name" value="Nth"/>
    <property type="match status" value="1"/>
</dbReference>
<dbReference type="SMART" id="SM00478">
    <property type="entry name" value="ENDO3c"/>
    <property type="match status" value="1"/>
</dbReference>
<dbReference type="AlphaFoldDB" id="A0A347WI49"/>
<sequence>MLNDTNARYVLETIMAMYPDRHTALLHSNPFELLIAVILSAQTTDEGVNRVTPDLFAAYPTAEAMAAAEVADLIPYIQQIGLYRNKAKYIQACAAQLVEEHGGQVPAERKALEALPGVGRKTASVVLSNAFNIPAFAVDTHIHRIAKHHHLVEANASVRQVEDRVCALIPAENWLHCHQAMIQFGRQICTARKPHCQDYPELYAYPDLSDPGIPYA</sequence>
<keyword evidence="5 10" id="KW-0378">Hydrolase</keyword>
<comment type="cofactor">
    <cofactor evidence="10">
        <name>[4Fe-4S] cluster</name>
        <dbReference type="ChEBI" id="CHEBI:49883"/>
    </cofactor>
    <text evidence="10">Binds 1 [4Fe-4S] cluster.</text>
</comment>
<keyword evidence="12" id="KW-0540">Nuclease</keyword>
<dbReference type="RefSeq" id="WP_118989680.1">
    <property type="nucleotide sequence ID" value="NZ_CP023434.1"/>
</dbReference>
<dbReference type="Pfam" id="PF00633">
    <property type="entry name" value="HHH"/>
    <property type="match status" value="1"/>
</dbReference>
<dbReference type="Gene3D" id="1.10.1670.10">
    <property type="entry name" value="Helix-hairpin-Helix base-excision DNA repair enzymes (C-terminal)"/>
    <property type="match status" value="1"/>
</dbReference>
<dbReference type="CDD" id="cd00056">
    <property type="entry name" value="ENDO3c"/>
    <property type="match status" value="1"/>
</dbReference>
<dbReference type="GO" id="GO:0140078">
    <property type="term" value="F:class I DNA-(apurinic or apyrimidinic site) endonuclease activity"/>
    <property type="evidence" value="ECO:0007669"/>
    <property type="project" value="UniProtKB-EC"/>
</dbReference>
<evidence type="ECO:0000313" key="12">
    <source>
        <dbReference type="EMBL" id="AXY24756.1"/>
    </source>
</evidence>
<dbReference type="EC" id="4.2.99.18" evidence="10"/>
<dbReference type="Pfam" id="PF00730">
    <property type="entry name" value="HhH-GPD"/>
    <property type="match status" value="1"/>
</dbReference>
<organism evidence="12 13">
    <name type="scientific">Suicoccus acidiformans</name>
    <dbReference type="NCBI Taxonomy" id="2036206"/>
    <lineage>
        <taxon>Bacteria</taxon>
        <taxon>Bacillati</taxon>
        <taxon>Bacillota</taxon>
        <taxon>Bacilli</taxon>
        <taxon>Lactobacillales</taxon>
        <taxon>Aerococcaceae</taxon>
        <taxon>Suicoccus</taxon>
    </lineage>
</organism>
<keyword evidence="13" id="KW-1185">Reference proteome</keyword>
<name>A0A347WI49_9LACT</name>
<dbReference type="PANTHER" id="PTHR10359:SF18">
    <property type="entry name" value="ENDONUCLEASE III"/>
    <property type="match status" value="1"/>
</dbReference>
<dbReference type="FunFam" id="1.10.340.30:FF:000001">
    <property type="entry name" value="Endonuclease III"/>
    <property type="match status" value="1"/>
</dbReference>
<accession>A0A347WI49</accession>
<dbReference type="HAMAP" id="MF_00942">
    <property type="entry name" value="Nth"/>
    <property type="match status" value="1"/>
</dbReference>
<keyword evidence="9 10" id="KW-0326">Glycosidase</keyword>
<keyword evidence="10" id="KW-0456">Lyase</keyword>
<keyword evidence="4 10" id="KW-0227">DNA damage</keyword>
<dbReference type="InterPro" id="IPR023170">
    <property type="entry name" value="HhH_base_excis_C"/>
</dbReference>
<evidence type="ECO:0000256" key="1">
    <source>
        <dbReference type="ARBA" id="ARBA00008343"/>
    </source>
</evidence>
<dbReference type="InterPro" id="IPR004036">
    <property type="entry name" value="Endonuclease-III-like_CS2"/>
</dbReference>
<dbReference type="GO" id="GO:0006285">
    <property type="term" value="P:base-excision repair, AP site formation"/>
    <property type="evidence" value="ECO:0007669"/>
    <property type="project" value="TreeGrafter"/>
</dbReference>
<dbReference type="SUPFAM" id="SSF48150">
    <property type="entry name" value="DNA-glycosylase"/>
    <property type="match status" value="1"/>
</dbReference>
<evidence type="ECO:0000256" key="2">
    <source>
        <dbReference type="ARBA" id="ARBA00022485"/>
    </source>
</evidence>
<dbReference type="PANTHER" id="PTHR10359">
    <property type="entry name" value="A/G-SPECIFIC ADENINE GLYCOSYLASE/ENDONUCLEASE III"/>
    <property type="match status" value="1"/>
</dbReference>
<evidence type="ECO:0000256" key="4">
    <source>
        <dbReference type="ARBA" id="ARBA00022763"/>
    </source>
</evidence>
<evidence type="ECO:0000256" key="8">
    <source>
        <dbReference type="ARBA" id="ARBA00023204"/>
    </source>
</evidence>
<dbReference type="OrthoDB" id="9800977at2"/>
<dbReference type="InterPro" id="IPR003265">
    <property type="entry name" value="HhH-GPD_domain"/>
</dbReference>
<keyword evidence="8 10" id="KW-0234">DNA repair</keyword>
<evidence type="ECO:0000256" key="10">
    <source>
        <dbReference type="HAMAP-Rule" id="MF_00942"/>
    </source>
</evidence>
<protein>
    <recommendedName>
        <fullName evidence="10">Endonuclease III</fullName>
        <ecNumber evidence="10">4.2.99.18</ecNumber>
    </recommendedName>
    <alternativeName>
        <fullName evidence="10">DNA-(apurinic or apyrimidinic site) lyase</fullName>
    </alternativeName>
</protein>
<keyword evidence="12" id="KW-0255">Endonuclease</keyword>
<evidence type="ECO:0000256" key="5">
    <source>
        <dbReference type="ARBA" id="ARBA00022801"/>
    </source>
</evidence>
<dbReference type="GO" id="GO:0003677">
    <property type="term" value="F:DNA binding"/>
    <property type="evidence" value="ECO:0007669"/>
    <property type="project" value="UniProtKB-UniRule"/>
</dbReference>
<feature type="domain" description="HhH-GPD" evidence="11">
    <location>
        <begin position="39"/>
        <end position="187"/>
    </location>
</feature>
<gene>
    <name evidence="10 12" type="primary">nth</name>
    <name evidence="12" type="ORF">CL176_01280</name>
</gene>
<dbReference type="KEGG" id="abae:CL176_01280"/>
<dbReference type="NCBIfam" id="TIGR01083">
    <property type="entry name" value="nth"/>
    <property type="match status" value="1"/>
</dbReference>
<comment type="caution">
    <text evidence="10">Lacks conserved residue(s) required for the propagation of feature annotation.</text>
</comment>
<dbReference type="Gene3D" id="1.10.340.30">
    <property type="entry name" value="Hypothetical protein, domain 2"/>
    <property type="match status" value="1"/>
</dbReference>
<dbReference type="GO" id="GO:0019104">
    <property type="term" value="F:DNA N-glycosylase activity"/>
    <property type="evidence" value="ECO:0007669"/>
    <property type="project" value="UniProtKB-UniRule"/>
</dbReference>
<evidence type="ECO:0000256" key="3">
    <source>
        <dbReference type="ARBA" id="ARBA00022723"/>
    </source>
</evidence>
<dbReference type="EMBL" id="CP023434">
    <property type="protein sequence ID" value="AXY24756.1"/>
    <property type="molecule type" value="Genomic_DNA"/>
</dbReference>
<reference evidence="12 13" key="1">
    <citation type="submission" date="2017-09" db="EMBL/GenBank/DDBJ databases">
        <title>Complete genome sequence of Oxytococcus suis strain ZY16052.</title>
        <authorList>
            <person name="Li F."/>
        </authorList>
    </citation>
    <scope>NUCLEOTIDE SEQUENCE [LARGE SCALE GENOMIC DNA]</scope>
    <source>
        <strain evidence="12 13">ZY16052</strain>
    </source>
</reference>
<evidence type="ECO:0000313" key="13">
    <source>
        <dbReference type="Proteomes" id="UP000263232"/>
    </source>
</evidence>
<dbReference type="InterPro" id="IPR011257">
    <property type="entry name" value="DNA_glycosylase"/>
</dbReference>
<proteinExistence type="inferred from homology"/>
<keyword evidence="3" id="KW-0479">Metal-binding</keyword>